<keyword evidence="3" id="KW-0349">Heme</keyword>
<dbReference type="EMBL" id="JBEPMA010000004">
    <property type="protein sequence ID" value="MET3617269.1"/>
    <property type="molecule type" value="Genomic_DNA"/>
</dbReference>
<gene>
    <name evidence="5" type="ORF">ABID14_000898</name>
</gene>
<dbReference type="PANTHER" id="PTHR13932:SF5">
    <property type="entry name" value="RADICAL S-ADENOSYL METHIONINE DOMAIN-CONTAINING PROTEIN 1, MITOCHONDRIAL"/>
    <property type="match status" value="1"/>
</dbReference>
<comment type="caution">
    <text evidence="5">The sequence shown here is derived from an EMBL/GenBank/DDBJ whole genome shotgun (WGS) entry which is preliminary data.</text>
</comment>
<dbReference type="SMART" id="SM00729">
    <property type="entry name" value="Elp3"/>
    <property type="match status" value="1"/>
</dbReference>
<dbReference type="InterPro" id="IPR023404">
    <property type="entry name" value="rSAM_horseshoe"/>
</dbReference>
<feature type="domain" description="Radical SAM core" evidence="4">
    <location>
        <begin position="1"/>
        <end position="236"/>
    </location>
</feature>
<dbReference type="Gene3D" id="3.80.30.20">
    <property type="entry name" value="tm_1862 like domain"/>
    <property type="match status" value="1"/>
</dbReference>
<dbReference type="InterPro" id="IPR058240">
    <property type="entry name" value="rSAM_sf"/>
</dbReference>
<dbReference type="SFLD" id="SFLDF00288">
    <property type="entry name" value="HemN-like__clustered_with_nucl"/>
    <property type="match status" value="1"/>
</dbReference>
<dbReference type="InterPro" id="IPR006638">
    <property type="entry name" value="Elp3/MiaA/NifB-like_rSAM"/>
</dbReference>
<dbReference type="PROSITE" id="PS51918">
    <property type="entry name" value="RADICAL_SAM"/>
    <property type="match status" value="1"/>
</dbReference>
<dbReference type="PANTHER" id="PTHR13932">
    <property type="entry name" value="COPROPORPHYRINIGEN III OXIDASE"/>
    <property type="match status" value="1"/>
</dbReference>
<evidence type="ECO:0000313" key="5">
    <source>
        <dbReference type="EMBL" id="MET3617269.1"/>
    </source>
</evidence>
<keyword evidence="3" id="KW-0949">S-adenosyl-L-methionine</keyword>
<sequence length="380" mass="44713">MMKKINTGIYIHIPFCESRCHYCDFCSSIIDKNQVGKYFKYLKKEIMLYDELLKNRIIDTIFIGGGTPSSVDEKYIGDLFDLLNRYEIKSDAEITIETNPNSLTLTKANAYKSFGINRISIGAQSFNDKILKTIGRIHTKKQIYKAVENANKANINNINIDLMSSLPQQKFKDIENSLDEIKKLNPTHISYYSLILEENTKLFEMYQHDDSPFIGEITDRKMYHYIVEKLRDMNYEQYEISNFAKDGYKCRHNIRYWKLKDYISFGMSSSSNIENLRYTNSSNFNDYYSFIDKNKKPITFSETLSIQDRINEFIIMGIRLNDGVNIEEINKRFNIDFENLYKYELDKNILNGLVEKNKYNIKLTSKGRDLSNQVELDFLK</sequence>
<proteinExistence type="inferred from homology"/>
<dbReference type="CDD" id="cd01335">
    <property type="entry name" value="Radical_SAM"/>
    <property type="match status" value="1"/>
</dbReference>
<name>A0ABV2JBX6_9FIRM</name>
<keyword evidence="6" id="KW-1185">Reference proteome</keyword>
<dbReference type="InterPro" id="IPR007197">
    <property type="entry name" value="rSAM"/>
</dbReference>
<keyword evidence="3" id="KW-0411">Iron-sulfur</keyword>
<dbReference type="Proteomes" id="UP001549162">
    <property type="component" value="Unassembled WGS sequence"/>
</dbReference>
<evidence type="ECO:0000256" key="2">
    <source>
        <dbReference type="ARBA" id="ARBA00017228"/>
    </source>
</evidence>
<evidence type="ECO:0000259" key="4">
    <source>
        <dbReference type="PROSITE" id="PS51918"/>
    </source>
</evidence>
<dbReference type="GO" id="GO:0051989">
    <property type="term" value="F:coproporphyrinogen dehydrogenase activity"/>
    <property type="evidence" value="ECO:0007669"/>
    <property type="project" value="UniProtKB-EC"/>
</dbReference>
<keyword evidence="3" id="KW-0408">Iron</keyword>
<keyword evidence="3" id="KW-0963">Cytoplasm</keyword>
<dbReference type="SFLD" id="SFLDS00029">
    <property type="entry name" value="Radical_SAM"/>
    <property type="match status" value="1"/>
</dbReference>
<dbReference type="SFLD" id="SFLDG01065">
    <property type="entry name" value="anaerobic_coproporphyrinogen-I"/>
    <property type="match status" value="1"/>
</dbReference>
<keyword evidence="3" id="KW-0004">4Fe-4S</keyword>
<keyword evidence="5" id="KW-0560">Oxidoreductase</keyword>
<dbReference type="SFLD" id="SFLDF00562">
    <property type="entry name" value="HemN-like__clustered_with_heat"/>
    <property type="match status" value="1"/>
</dbReference>
<organism evidence="5 6">
    <name type="scientific">Peptoniphilus olsenii</name>
    <dbReference type="NCBI Taxonomy" id="411570"/>
    <lineage>
        <taxon>Bacteria</taxon>
        <taxon>Bacillati</taxon>
        <taxon>Bacillota</taxon>
        <taxon>Tissierellia</taxon>
        <taxon>Tissierellales</taxon>
        <taxon>Peptoniphilaceae</taxon>
        <taxon>Peptoniphilus</taxon>
    </lineage>
</organism>
<dbReference type="SFLD" id="SFLDG01082">
    <property type="entry name" value="B12-binding_domain_containing"/>
    <property type="match status" value="1"/>
</dbReference>
<dbReference type="InterPro" id="IPR004559">
    <property type="entry name" value="HemW-like"/>
</dbReference>
<keyword evidence="3" id="KW-0143">Chaperone</keyword>
<dbReference type="SUPFAM" id="SSF102114">
    <property type="entry name" value="Radical SAM enzymes"/>
    <property type="match status" value="1"/>
</dbReference>
<evidence type="ECO:0000256" key="3">
    <source>
        <dbReference type="RuleBase" id="RU364116"/>
    </source>
</evidence>
<dbReference type="Pfam" id="PF06969">
    <property type="entry name" value="HemN_C"/>
    <property type="match status" value="1"/>
</dbReference>
<dbReference type="InterPro" id="IPR010723">
    <property type="entry name" value="HemN_C"/>
</dbReference>
<evidence type="ECO:0000313" key="6">
    <source>
        <dbReference type="Proteomes" id="UP001549162"/>
    </source>
</evidence>
<dbReference type="Pfam" id="PF04055">
    <property type="entry name" value="Radical_SAM"/>
    <property type="match status" value="1"/>
</dbReference>
<reference evidence="5 6" key="1">
    <citation type="submission" date="2024-06" db="EMBL/GenBank/DDBJ databases">
        <title>Genomic Encyclopedia of Type Strains, Phase IV (KMG-IV): sequencing the most valuable type-strain genomes for metagenomic binning, comparative biology and taxonomic classification.</title>
        <authorList>
            <person name="Goeker M."/>
        </authorList>
    </citation>
    <scope>NUCLEOTIDE SEQUENCE [LARGE SCALE GENOMIC DNA]</scope>
    <source>
        <strain evidence="5 6">DSM 21460</strain>
    </source>
</reference>
<keyword evidence="3" id="KW-0479">Metal-binding</keyword>
<dbReference type="NCBIfam" id="TIGR00539">
    <property type="entry name" value="hemN_rel"/>
    <property type="match status" value="1"/>
</dbReference>
<accession>A0ABV2JBX6</accession>
<protein>
    <recommendedName>
        <fullName evidence="2 3">Heme chaperone HemW</fullName>
    </recommendedName>
</protein>
<dbReference type="InterPro" id="IPR034505">
    <property type="entry name" value="Coproporphyrinogen-III_oxidase"/>
</dbReference>
<evidence type="ECO:0000256" key="1">
    <source>
        <dbReference type="ARBA" id="ARBA00006100"/>
    </source>
</evidence>
<comment type="function">
    <text evidence="3">Probably acts as a heme chaperone, transferring heme to an unknown acceptor. Binds one molecule of heme per monomer, possibly covalently. Binds 1 [4Fe-4S] cluster. The cluster is coordinated with 3 cysteines and an exchangeable S-adenosyl-L-methionine.</text>
</comment>
<comment type="similarity">
    <text evidence="1">Belongs to the anaerobic coproporphyrinogen-III oxidase family. HemW subfamily.</text>
</comment>
<comment type="subcellular location">
    <subcellularLocation>
        <location evidence="3">Cytoplasm</location>
    </subcellularLocation>
</comment>